<dbReference type="PaxDb" id="5507-FOXG_17265P0"/>
<name>F9F6E7_FUSOF</name>
<comment type="caution">
    <text evidence="1">The sequence shown here is derived from an EMBL/GenBank/DDBJ whole genome shotgun (WGS) entry which is preliminary data.</text>
</comment>
<evidence type="ECO:0000313" key="1">
    <source>
        <dbReference type="EMBL" id="EGU87508.1"/>
    </source>
</evidence>
<organism evidence="1">
    <name type="scientific">Fusarium oxysporum (strain Fo5176)</name>
    <name type="common">Fusarium vascular wilt</name>
    <dbReference type="NCBI Taxonomy" id="660025"/>
    <lineage>
        <taxon>Eukaryota</taxon>
        <taxon>Fungi</taxon>
        <taxon>Dikarya</taxon>
        <taxon>Ascomycota</taxon>
        <taxon>Pezizomycotina</taxon>
        <taxon>Sordariomycetes</taxon>
        <taxon>Hypocreomycetidae</taxon>
        <taxon>Hypocreales</taxon>
        <taxon>Nectriaceae</taxon>
        <taxon>Fusarium</taxon>
        <taxon>Fusarium oxysporum species complex</taxon>
    </lineage>
</organism>
<accession>F9F6E7</accession>
<sequence>MSRCLDRACTAEPVPVAGSGAQASPKVIYSIFILILAIKPIETILRPITKNIHCDPITNSEVDTDEESTCQTWTFDRHMADLLRNHSRLTRSMSASLLDYLLRSLYRERKLCQGVSKPIVEELCIITGATTV</sequence>
<protein>
    <submittedName>
        <fullName evidence="1">Uncharacterized protein</fullName>
    </submittedName>
</protein>
<dbReference type="EMBL" id="AFQF01000661">
    <property type="protein sequence ID" value="EGU87508.1"/>
    <property type="molecule type" value="Genomic_DNA"/>
</dbReference>
<dbReference type="AlphaFoldDB" id="F9F6E7"/>
<proteinExistence type="predicted"/>
<gene>
    <name evidence="1" type="ORF">FOXB_01972</name>
</gene>
<reference evidence="1" key="1">
    <citation type="journal article" date="2012" name="Mol. Plant Microbe Interact.">
        <title>A highly conserved effector in Fusarium oxysporum is required for full virulence on Arabidopsis.</title>
        <authorList>
            <person name="Thatcher L.F."/>
            <person name="Gardiner D.M."/>
            <person name="Kazan K."/>
            <person name="Manners J."/>
        </authorList>
    </citation>
    <scope>NUCLEOTIDE SEQUENCE [LARGE SCALE GENOMIC DNA]</scope>
    <source>
        <strain evidence="1">Fo5176</strain>
    </source>
</reference>